<proteinExistence type="predicted"/>
<accession>A0A0V1FKI5</accession>
<evidence type="ECO:0000256" key="1">
    <source>
        <dbReference type="SAM" id="MobiDB-lite"/>
    </source>
</evidence>
<name>A0A0V1FKI5_TRIPS</name>
<dbReference type="Proteomes" id="UP000054995">
    <property type="component" value="Unassembled WGS sequence"/>
</dbReference>
<evidence type="ECO:0000313" key="2">
    <source>
        <dbReference type="EMBL" id="KRY86389.1"/>
    </source>
</evidence>
<evidence type="ECO:0000313" key="3">
    <source>
        <dbReference type="Proteomes" id="UP000054995"/>
    </source>
</evidence>
<comment type="caution">
    <text evidence="2">The sequence shown here is derived from an EMBL/GenBank/DDBJ whole genome shotgun (WGS) entry which is preliminary data.</text>
</comment>
<keyword evidence="3" id="KW-1185">Reference proteome</keyword>
<reference evidence="2 3" key="1">
    <citation type="submission" date="2015-01" db="EMBL/GenBank/DDBJ databases">
        <title>Evolution of Trichinella species and genotypes.</title>
        <authorList>
            <person name="Korhonen P.K."/>
            <person name="Edoardo P."/>
            <person name="Giuseppe L.R."/>
            <person name="Gasser R.B."/>
        </authorList>
    </citation>
    <scope>NUCLEOTIDE SEQUENCE [LARGE SCALE GENOMIC DNA]</scope>
    <source>
        <strain evidence="2">ISS470</strain>
    </source>
</reference>
<dbReference type="EMBL" id="JYDT01000072">
    <property type="protein sequence ID" value="KRY86389.1"/>
    <property type="molecule type" value="Genomic_DNA"/>
</dbReference>
<organism evidence="2 3">
    <name type="scientific">Trichinella pseudospiralis</name>
    <name type="common">Parasitic roundworm</name>
    <dbReference type="NCBI Taxonomy" id="6337"/>
    <lineage>
        <taxon>Eukaryota</taxon>
        <taxon>Metazoa</taxon>
        <taxon>Ecdysozoa</taxon>
        <taxon>Nematoda</taxon>
        <taxon>Enoplea</taxon>
        <taxon>Dorylaimia</taxon>
        <taxon>Trichinellida</taxon>
        <taxon>Trichinellidae</taxon>
        <taxon>Trichinella</taxon>
    </lineage>
</organism>
<feature type="region of interest" description="Disordered" evidence="1">
    <location>
        <begin position="1"/>
        <end position="34"/>
    </location>
</feature>
<protein>
    <submittedName>
        <fullName evidence="2">Uncharacterized protein</fullName>
    </submittedName>
</protein>
<gene>
    <name evidence="2" type="ORF">T4D_16860</name>
</gene>
<sequence length="68" mass="7960">MVLRRASRPWWTSSPRTRGVSQGNGNNDEKFTRQNQCHNYVMKSDLMKTRFSANQYTEISVISTENFT</sequence>
<feature type="compositionally biased region" description="Polar residues" evidence="1">
    <location>
        <begin position="10"/>
        <end position="26"/>
    </location>
</feature>
<dbReference type="AlphaFoldDB" id="A0A0V1FKI5"/>